<keyword evidence="3" id="KW-1185">Reference proteome</keyword>
<dbReference type="EMBL" id="CP157743">
    <property type="protein sequence ID" value="XBS19912.1"/>
    <property type="molecule type" value="Genomic_DNA"/>
</dbReference>
<organism evidence="2 3">
    <name type="scientific">Methylomarinum roseum</name>
    <dbReference type="NCBI Taxonomy" id="3067653"/>
    <lineage>
        <taxon>Bacteria</taxon>
        <taxon>Pseudomonadati</taxon>
        <taxon>Pseudomonadota</taxon>
        <taxon>Gammaproteobacteria</taxon>
        <taxon>Methylococcales</taxon>
        <taxon>Methylococcaceae</taxon>
        <taxon>Methylomarinum</taxon>
    </lineage>
</organism>
<name>A0AAU7NSD5_9GAMM</name>
<accession>A0AAU7NSD5</accession>
<dbReference type="AlphaFoldDB" id="A0AAU7NSD5"/>
<dbReference type="KEGG" id="mech:Q9L42_016360"/>
<feature type="region of interest" description="Disordered" evidence="1">
    <location>
        <begin position="86"/>
        <end position="105"/>
    </location>
</feature>
<dbReference type="RefSeq" id="WP_349431421.1">
    <property type="nucleotide sequence ID" value="NZ_CP157743.1"/>
</dbReference>
<evidence type="ECO:0000256" key="1">
    <source>
        <dbReference type="SAM" id="MobiDB-lite"/>
    </source>
</evidence>
<evidence type="ECO:0000313" key="2">
    <source>
        <dbReference type="EMBL" id="XBS19912.1"/>
    </source>
</evidence>
<proteinExistence type="predicted"/>
<reference evidence="2 3" key="1">
    <citation type="journal article" date="2024" name="Microbiology">
        <title>Methylomarinum rosea sp. nov., a novel halophilic methanotrophic bacterium from the hypersaline Lake Elton.</title>
        <authorList>
            <person name="Suleimanov R.Z."/>
            <person name="Oshkin I.Y."/>
            <person name="Danilova O.V."/>
            <person name="Suzina N.E."/>
            <person name="Dedysh S.N."/>
        </authorList>
    </citation>
    <scope>NUCLEOTIDE SEQUENCE [LARGE SCALE GENOMIC DNA]</scope>
    <source>
        <strain evidence="2 3">Ch1-1</strain>
    </source>
</reference>
<protein>
    <submittedName>
        <fullName evidence="2">Uncharacterized protein</fullName>
    </submittedName>
</protein>
<dbReference type="Proteomes" id="UP001225378">
    <property type="component" value="Chromosome"/>
</dbReference>
<sequence>MAQVIGRWEGVPFVAFDAPAMKSVMAAAKVNIFKPMMMVRAWKAQKASDLSGLNFRIADDVVSSHIQGLAGNHLGMVVDLLNVTGGGSQGKEIAGKPSYSRTGRM</sequence>
<gene>
    <name evidence="2" type="ORF">Q9L42_016360</name>
</gene>
<evidence type="ECO:0000313" key="3">
    <source>
        <dbReference type="Proteomes" id="UP001225378"/>
    </source>
</evidence>